<evidence type="ECO:0000313" key="1">
    <source>
        <dbReference type="EMBL" id="OAY37758.1"/>
    </source>
</evidence>
<organism evidence="1">
    <name type="scientific">Manihot esculenta</name>
    <name type="common">Cassava</name>
    <name type="synonym">Jatropha manihot</name>
    <dbReference type="NCBI Taxonomy" id="3983"/>
    <lineage>
        <taxon>Eukaryota</taxon>
        <taxon>Viridiplantae</taxon>
        <taxon>Streptophyta</taxon>
        <taxon>Embryophyta</taxon>
        <taxon>Tracheophyta</taxon>
        <taxon>Spermatophyta</taxon>
        <taxon>Magnoliopsida</taxon>
        <taxon>eudicotyledons</taxon>
        <taxon>Gunneridae</taxon>
        <taxon>Pentapetalae</taxon>
        <taxon>rosids</taxon>
        <taxon>fabids</taxon>
        <taxon>Malpighiales</taxon>
        <taxon>Euphorbiaceae</taxon>
        <taxon>Crotonoideae</taxon>
        <taxon>Manihoteae</taxon>
        <taxon>Manihot</taxon>
    </lineage>
</organism>
<protein>
    <submittedName>
        <fullName evidence="1">Uncharacterized protein</fullName>
    </submittedName>
</protein>
<gene>
    <name evidence="1" type="ORF">MANES_11G126900</name>
</gene>
<dbReference type="EMBL" id="CM004397">
    <property type="protein sequence ID" value="OAY37758.1"/>
    <property type="molecule type" value="Genomic_DNA"/>
</dbReference>
<name>A0A2C9V225_MANES</name>
<dbReference type="AlphaFoldDB" id="A0A2C9V225"/>
<sequence length="42" mass="5082">MAHPHHVIIHRILKLLSSAPWFDCPFQNYQLQLYHNLYPLLL</sequence>
<accession>A0A2C9V225</accession>
<proteinExistence type="predicted"/>
<reference evidence="1" key="1">
    <citation type="submission" date="2016-02" db="EMBL/GenBank/DDBJ databases">
        <title>WGS assembly of Manihot esculenta.</title>
        <authorList>
            <person name="Bredeson J.V."/>
            <person name="Prochnik S.E."/>
            <person name="Lyons J.B."/>
            <person name="Schmutz J."/>
            <person name="Grimwood J."/>
            <person name="Vrebalov J."/>
            <person name="Bart R.S."/>
            <person name="Amuge T."/>
            <person name="Ferguson M.E."/>
            <person name="Green R."/>
            <person name="Putnam N."/>
            <person name="Stites J."/>
            <person name="Rounsley S."/>
            <person name="Rokhsar D.S."/>
        </authorList>
    </citation>
    <scope>NUCLEOTIDE SEQUENCE [LARGE SCALE GENOMIC DNA]</scope>
    <source>
        <tissue evidence="1">Leaf</tissue>
    </source>
</reference>